<dbReference type="NCBIfam" id="NF041167">
    <property type="entry name" value="f2_encap_cargo2"/>
    <property type="match status" value="1"/>
</dbReference>
<dbReference type="SFLD" id="SFLDG01020">
    <property type="entry name" value="Terpene_Cyclase_Like_2"/>
    <property type="match status" value="1"/>
</dbReference>
<keyword evidence="2 7" id="KW-0479">Metal-binding</keyword>
<keyword evidence="10" id="KW-1185">Reference proteome</keyword>
<dbReference type="PANTHER" id="PTHR35201">
    <property type="entry name" value="TERPENE SYNTHASE"/>
    <property type="match status" value="1"/>
</dbReference>
<comment type="catalytic activity">
    <reaction evidence="5">
        <text>(E)-2-methylgeranyl diphosphate + H2O = 2-methylisoborneol + diphosphate</text>
        <dbReference type="Rhea" id="RHEA:32571"/>
        <dbReference type="ChEBI" id="CHEBI:15377"/>
        <dbReference type="ChEBI" id="CHEBI:33019"/>
        <dbReference type="ChEBI" id="CHEBI:61984"/>
        <dbReference type="ChEBI" id="CHEBI:61987"/>
        <dbReference type="EC" id="4.2.3.118"/>
    </reaction>
</comment>
<evidence type="ECO:0000256" key="5">
    <source>
        <dbReference type="ARBA" id="ARBA00035573"/>
    </source>
</evidence>
<dbReference type="SUPFAM" id="SSF48576">
    <property type="entry name" value="Terpenoid synthases"/>
    <property type="match status" value="1"/>
</dbReference>
<organism evidence="9 10">
    <name type="scientific">Streptacidiphilus jeojiensis</name>
    <dbReference type="NCBI Taxonomy" id="3229225"/>
    <lineage>
        <taxon>Bacteria</taxon>
        <taxon>Bacillati</taxon>
        <taxon>Actinomycetota</taxon>
        <taxon>Actinomycetes</taxon>
        <taxon>Kitasatosporales</taxon>
        <taxon>Streptomycetaceae</taxon>
        <taxon>Streptacidiphilus</taxon>
    </lineage>
</organism>
<dbReference type="RefSeq" id="WP_380567404.1">
    <property type="nucleotide sequence ID" value="NZ_JBEUKS010000012.1"/>
</dbReference>
<dbReference type="InterPro" id="IPR034686">
    <property type="entry name" value="Terpene_cyclase-like_2"/>
</dbReference>
<protein>
    <recommendedName>
        <fullName evidence="7">Terpene synthase</fullName>
        <ecNumber evidence="7">4.2.3.-</ecNumber>
    </recommendedName>
</protein>
<name>A0ABV6XVP8_9ACTN</name>
<evidence type="ECO:0000256" key="4">
    <source>
        <dbReference type="ARBA" id="ARBA00023239"/>
    </source>
</evidence>
<dbReference type="Pfam" id="PF19086">
    <property type="entry name" value="Terpene_syn_C_2"/>
    <property type="match status" value="1"/>
</dbReference>
<comment type="similarity">
    <text evidence="6">Belongs to the terpene synthase family. 2-methylisoborneol synthase subfamily.</text>
</comment>
<evidence type="ECO:0000256" key="1">
    <source>
        <dbReference type="ARBA" id="ARBA00001946"/>
    </source>
</evidence>
<sequence>MSLFDRISQPGPEWRRIEHALSGPTGLGTSAARVPRARRPPEDGPEESDGSSPGAARGSVRVPPLHCPDAVRDDPALGEEVNNRLVDWAEEMGLFQGRLERLRSHQFGRLFMLAHPDCDDPDRLLVAARCGLAEWAVDDHWVDEGEDTTPELLGHRLALTHAVVDPVRLPARYLAQFEQVVRQEPVLRAFRSCLDHLAGIASPTQMARLRHELAVMFVGYSQEAHWRSSGRTPAVWEYLLHRYENAFFPCMVLIDPIGGYELPAHEFADARVRRTYLYAATANVLLNDLYSMSKEDPTDTNLPNLIAAEEHCSLQEAVDRAAQIHDELMYTIEAEAALLSAAGSPQLRRFLAGLWAWMGGSKEWHATSARYNDSPSPEEKDAT</sequence>
<evidence type="ECO:0000256" key="2">
    <source>
        <dbReference type="ARBA" id="ARBA00022723"/>
    </source>
</evidence>
<reference evidence="9 10" key="1">
    <citation type="submission" date="2024-06" db="EMBL/GenBank/DDBJ databases">
        <authorList>
            <person name="Lee S.D."/>
        </authorList>
    </citation>
    <scope>NUCLEOTIDE SEQUENCE [LARGE SCALE GENOMIC DNA]</scope>
    <source>
        <strain evidence="9 10">N1-10</strain>
    </source>
</reference>
<gene>
    <name evidence="9" type="ORF">ABUW04_29260</name>
</gene>
<evidence type="ECO:0000313" key="10">
    <source>
        <dbReference type="Proteomes" id="UP001592581"/>
    </source>
</evidence>
<feature type="region of interest" description="Disordered" evidence="8">
    <location>
        <begin position="1"/>
        <end position="75"/>
    </location>
</feature>
<comment type="caution">
    <text evidence="9">The sequence shown here is derived from an EMBL/GenBank/DDBJ whole genome shotgun (WGS) entry which is preliminary data.</text>
</comment>
<dbReference type="InterPro" id="IPR047945">
    <property type="entry name" value="MIB_synthase"/>
</dbReference>
<proteinExistence type="inferred from homology"/>
<dbReference type="EMBL" id="JBEUKS010000012">
    <property type="protein sequence ID" value="MFC1442350.1"/>
    <property type="molecule type" value="Genomic_DNA"/>
</dbReference>
<comment type="cofactor">
    <cofactor evidence="1 7">
        <name>Mg(2+)</name>
        <dbReference type="ChEBI" id="CHEBI:18420"/>
    </cofactor>
</comment>
<accession>A0ABV6XVP8</accession>
<evidence type="ECO:0000256" key="7">
    <source>
        <dbReference type="RuleBase" id="RU366034"/>
    </source>
</evidence>
<dbReference type="EC" id="4.2.3.-" evidence="7"/>
<evidence type="ECO:0000313" key="9">
    <source>
        <dbReference type="EMBL" id="MFC1442350.1"/>
    </source>
</evidence>
<dbReference type="InterPro" id="IPR008949">
    <property type="entry name" value="Isoprenoid_synthase_dom_sf"/>
</dbReference>
<dbReference type="PANTHER" id="PTHR35201:SF4">
    <property type="entry name" value="BETA-PINACENE SYNTHASE-RELATED"/>
    <property type="match status" value="1"/>
</dbReference>
<evidence type="ECO:0000256" key="8">
    <source>
        <dbReference type="SAM" id="MobiDB-lite"/>
    </source>
</evidence>
<dbReference type="Gene3D" id="1.10.600.10">
    <property type="entry name" value="Farnesyl Diphosphate Synthase"/>
    <property type="match status" value="1"/>
</dbReference>
<keyword evidence="4 7" id="KW-0456">Lyase</keyword>
<evidence type="ECO:0000256" key="3">
    <source>
        <dbReference type="ARBA" id="ARBA00022842"/>
    </source>
</evidence>
<keyword evidence="3 7" id="KW-0460">Magnesium</keyword>
<dbReference type="SFLD" id="SFLDS00005">
    <property type="entry name" value="Isoprenoid_Synthase_Type_I"/>
    <property type="match status" value="1"/>
</dbReference>
<dbReference type="Proteomes" id="UP001592581">
    <property type="component" value="Unassembled WGS sequence"/>
</dbReference>
<evidence type="ECO:0000256" key="6">
    <source>
        <dbReference type="ARBA" id="ARBA00035653"/>
    </source>
</evidence>